<keyword evidence="1" id="KW-0732">Signal</keyword>
<dbReference type="RefSeq" id="WP_194183902.1">
    <property type="nucleotide sequence ID" value="NZ_JADGIK010000013.1"/>
</dbReference>
<dbReference type="EMBL" id="JADGIK010000013">
    <property type="protein sequence ID" value="MBF0598318.1"/>
    <property type="molecule type" value="Genomic_DNA"/>
</dbReference>
<dbReference type="Pfam" id="PF18962">
    <property type="entry name" value="Por_Secre_tail"/>
    <property type="match status" value="1"/>
</dbReference>
<dbReference type="AlphaFoldDB" id="A0A8J7FSW5"/>
<dbReference type="Proteomes" id="UP000608754">
    <property type="component" value="Unassembled WGS sequence"/>
</dbReference>
<evidence type="ECO:0000313" key="3">
    <source>
        <dbReference type="EMBL" id="MBF0598318.1"/>
    </source>
</evidence>
<evidence type="ECO:0000259" key="2">
    <source>
        <dbReference type="Pfam" id="PF18962"/>
    </source>
</evidence>
<comment type="caution">
    <text evidence="3">The sequence shown here is derived from an EMBL/GenBank/DDBJ whole genome shotgun (WGS) entry which is preliminary data.</text>
</comment>
<sequence>MKFNPNGQLVWGSFYGSSGREQMSNLLPIDDETFYLAGLTDSPKDITTPNSHQPNYSYLPDNGDYGQLFLAKFGRNDDLSTSDISTSTLKIYPNPTKDKVYIKGFIHQDSLIEVYNLVGQKVITQKAKSGLTQTIDVQFLPKGTYIIKATDINGKAFQDKLLIN</sequence>
<proteinExistence type="predicted"/>
<accession>A0A8J7FSW5</accession>
<keyword evidence="4" id="KW-1185">Reference proteome</keyword>
<feature type="domain" description="Secretion system C-terminal sorting" evidence="2">
    <location>
        <begin position="91"/>
        <end position="163"/>
    </location>
</feature>
<evidence type="ECO:0000256" key="1">
    <source>
        <dbReference type="ARBA" id="ARBA00022729"/>
    </source>
</evidence>
<dbReference type="NCBIfam" id="TIGR04183">
    <property type="entry name" value="Por_Secre_tail"/>
    <property type="match status" value="1"/>
</dbReference>
<reference evidence="3" key="1">
    <citation type="submission" date="2020-10" db="EMBL/GenBank/DDBJ databases">
        <authorList>
            <person name="Lu T."/>
            <person name="Wang Q."/>
            <person name="Han X."/>
        </authorList>
    </citation>
    <scope>NUCLEOTIDE SEQUENCE</scope>
    <source>
        <strain evidence="3">WQ 117</strain>
    </source>
</reference>
<organism evidence="3 4">
    <name type="scientific">Faecalibacter rhinopitheci</name>
    <dbReference type="NCBI Taxonomy" id="2779678"/>
    <lineage>
        <taxon>Bacteria</taxon>
        <taxon>Pseudomonadati</taxon>
        <taxon>Bacteroidota</taxon>
        <taxon>Flavobacteriia</taxon>
        <taxon>Flavobacteriales</taxon>
        <taxon>Weeksellaceae</taxon>
        <taxon>Faecalibacter</taxon>
    </lineage>
</organism>
<gene>
    <name evidence="3" type="ORF">IM532_12845</name>
</gene>
<dbReference type="InterPro" id="IPR026444">
    <property type="entry name" value="Secre_tail"/>
</dbReference>
<evidence type="ECO:0000313" key="4">
    <source>
        <dbReference type="Proteomes" id="UP000608754"/>
    </source>
</evidence>
<protein>
    <submittedName>
        <fullName evidence="3">T9SS type A sorting domain-containing protein</fullName>
    </submittedName>
</protein>
<name>A0A8J7FSW5_9FLAO</name>